<evidence type="ECO:0000313" key="2">
    <source>
        <dbReference type="EMBL" id="GAA0159084.1"/>
    </source>
</evidence>
<keyword evidence="2" id="KW-0418">Kinase</keyword>
<dbReference type="PROSITE" id="PS50011">
    <property type="entry name" value="PROTEIN_KINASE_DOM"/>
    <property type="match status" value="1"/>
</dbReference>
<comment type="caution">
    <text evidence="2">The sequence shown here is derived from an EMBL/GenBank/DDBJ whole genome shotgun (WGS) entry which is preliminary data.</text>
</comment>
<dbReference type="SMART" id="SM00220">
    <property type="entry name" value="S_TKc"/>
    <property type="match status" value="1"/>
</dbReference>
<dbReference type="EMBL" id="BAABME010003516">
    <property type="protein sequence ID" value="GAA0159084.1"/>
    <property type="molecule type" value="Genomic_DNA"/>
</dbReference>
<dbReference type="Pfam" id="PF07714">
    <property type="entry name" value="PK_Tyr_Ser-Thr"/>
    <property type="match status" value="1"/>
</dbReference>
<dbReference type="GO" id="GO:0005524">
    <property type="term" value="F:ATP binding"/>
    <property type="evidence" value="ECO:0007669"/>
    <property type="project" value="InterPro"/>
</dbReference>
<dbReference type="PANTHER" id="PTHR44329:SF160">
    <property type="entry name" value="OS05G0577700 PROTEIN"/>
    <property type="match status" value="1"/>
</dbReference>
<evidence type="ECO:0000313" key="3">
    <source>
        <dbReference type="Proteomes" id="UP001454036"/>
    </source>
</evidence>
<gene>
    <name evidence="2" type="ORF">LIER_15953</name>
</gene>
<accession>A0AAV3Q5R2</accession>
<keyword evidence="2" id="KW-0723">Serine/threonine-protein kinase</keyword>
<dbReference type="GO" id="GO:0004674">
    <property type="term" value="F:protein serine/threonine kinase activity"/>
    <property type="evidence" value="ECO:0007669"/>
    <property type="project" value="UniProtKB-KW"/>
</dbReference>
<sequence>MELKKIHEELDIALERAWFEKEEMKLQELIKKIDFHAYEINCRKLKMKNKIAQGAFGSVYEGIYGGKKVAVKVFHNAEESKRFSLRRSFVQEICLSKDLDHPNIAKFIGAMENMLEVNIKLKKSQEFDPSLDCCVVTEFLPGGTLNQYIKRHHVKKLPIDIVIQLALDVADGLSYIHSKNIIHRDLKTDNMLLDKNGRVKIIDFGVSKIEDLSQNTQNTGTLGFMAPEVLTGSSYDHKCDVFSFGICLWEIFCCWPYHSEAMDNPNLYKKVRPDIPKSCPSVLADLMKQCWDADPNKRPEMRSVVETLREFEASTFHQGAKGPSCLSCFSS</sequence>
<dbReference type="PANTHER" id="PTHR44329">
    <property type="entry name" value="SERINE/THREONINE-PROTEIN KINASE TNNI3K-RELATED"/>
    <property type="match status" value="1"/>
</dbReference>
<dbReference type="PRINTS" id="PR00109">
    <property type="entry name" value="TYRKINASE"/>
</dbReference>
<dbReference type="Gene3D" id="1.10.510.10">
    <property type="entry name" value="Transferase(Phosphotransferase) domain 1"/>
    <property type="match status" value="1"/>
</dbReference>
<dbReference type="Proteomes" id="UP001454036">
    <property type="component" value="Unassembled WGS sequence"/>
</dbReference>
<dbReference type="AlphaFoldDB" id="A0AAV3Q5R2"/>
<dbReference type="PROSITE" id="PS00108">
    <property type="entry name" value="PROTEIN_KINASE_ST"/>
    <property type="match status" value="1"/>
</dbReference>
<evidence type="ECO:0000259" key="1">
    <source>
        <dbReference type="PROSITE" id="PS50011"/>
    </source>
</evidence>
<feature type="domain" description="Protein kinase" evidence="1">
    <location>
        <begin position="45"/>
        <end position="312"/>
    </location>
</feature>
<dbReference type="Gene3D" id="3.30.200.20">
    <property type="entry name" value="Phosphorylase Kinase, domain 1"/>
    <property type="match status" value="1"/>
</dbReference>
<dbReference type="PIRSF" id="PIRSF000654">
    <property type="entry name" value="Integrin-linked_kinase"/>
    <property type="match status" value="1"/>
</dbReference>
<proteinExistence type="predicted"/>
<dbReference type="CDD" id="cd13999">
    <property type="entry name" value="STKc_MAP3K-like"/>
    <property type="match status" value="1"/>
</dbReference>
<keyword evidence="2" id="KW-0808">Transferase</keyword>
<dbReference type="InterPro" id="IPR051681">
    <property type="entry name" value="Ser/Thr_Kinases-Pseudokinases"/>
</dbReference>
<protein>
    <submittedName>
        <fullName evidence="2">Non-receptor serine/threonine protein kinase</fullName>
    </submittedName>
</protein>
<dbReference type="InterPro" id="IPR008271">
    <property type="entry name" value="Ser/Thr_kinase_AS"/>
</dbReference>
<organism evidence="2 3">
    <name type="scientific">Lithospermum erythrorhizon</name>
    <name type="common">Purple gromwell</name>
    <name type="synonym">Lithospermum officinale var. erythrorhizon</name>
    <dbReference type="NCBI Taxonomy" id="34254"/>
    <lineage>
        <taxon>Eukaryota</taxon>
        <taxon>Viridiplantae</taxon>
        <taxon>Streptophyta</taxon>
        <taxon>Embryophyta</taxon>
        <taxon>Tracheophyta</taxon>
        <taxon>Spermatophyta</taxon>
        <taxon>Magnoliopsida</taxon>
        <taxon>eudicotyledons</taxon>
        <taxon>Gunneridae</taxon>
        <taxon>Pentapetalae</taxon>
        <taxon>asterids</taxon>
        <taxon>lamiids</taxon>
        <taxon>Boraginales</taxon>
        <taxon>Boraginaceae</taxon>
        <taxon>Boraginoideae</taxon>
        <taxon>Lithospermeae</taxon>
        <taxon>Lithospermum</taxon>
    </lineage>
</organism>
<name>A0AAV3Q5R2_LITER</name>
<dbReference type="InterPro" id="IPR011009">
    <property type="entry name" value="Kinase-like_dom_sf"/>
</dbReference>
<dbReference type="InterPro" id="IPR001245">
    <property type="entry name" value="Ser-Thr/Tyr_kinase_cat_dom"/>
</dbReference>
<reference evidence="2 3" key="1">
    <citation type="submission" date="2024-01" db="EMBL/GenBank/DDBJ databases">
        <title>The complete chloroplast genome sequence of Lithospermum erythrorhizon: insights into the phylogenetic relationship among Boraginaceae species and the maternal lineages of purple gromwells.</title>
        <authorList>
            <person name="Okada T."/>
            <person name="Watanabe K."/>
        </authorList>
    </citation>
    <scope>NUCLEOTIDE SEQUENCE [LARGE SCALE GENOMIC DNA]</scope>
</reference>
<dbReference type="InterPro" id="IPR000719">
    <property type="entry name" value="Prot_kinase_dom"/>
</dbReference>
<dbReference type="GO" id="GO:0005886">
    <property type="term" value="C:plasma membrane"/>
    <property type="evidence" value="ECO:0007669"/>
    <property type="project" value="TreeGrafter"/>
</dbReference>
<dbReference type="SUPFAM" id="SSF56112">
    <property type="entry name" value="Protein kinase-like (PK-like)"/>
    <property type="match status" value="1"/>
</dbReference>
<keyword evidence="3" id="KW-1185">Reference proteome</keyword>